<dbReference type="EMBL" id="ASPP01041611">
    <property type="protein sequence ID" value="ETO00223.1"/>
    <property type="molecule type" value="Genomic_DNA"/>
</dbReference>
<evidence type="ECO:0000313" key="1">
    <source>
        <dbReference type="EMBL" id="ETO00223.1"/>
    </source>
</evidence>
<name>X6LDY9_RETFI</name>
<evidence type="ECO:0000313" key="2">
    <source>
        <dbReference type="Proteomes" id="UP000023152"/>
    </source>
</evidence>
<dbReference type="AlphaFoldDB" id="X6LDY9"/>
<protein>
    <submittedName>
        <fullName evidence="1">Uncharacterized protein</fullName>
    </submittedName>
</protein>
<keyword evidence="2" id="KW-1185">Reference proteome</keyword>
<organism evidence="1 2">
    <name type="scientific">Reticulomyxa filosa</name>
    <dbReference type="NCBI Taxonomy" id="46433"/>
    <lineage>
        <taxon>Eukaryota</taxon>
        <taxon>Sar</taxon>
        <taxon>Rhizaria</taxon>
        <taxon>Retaria</taxon>
        <taxon>Foraminifera</taxon>
        <taxon>Monothalamids</taxon>
        <taxon>Reticulomyxidae</taxon>
        <taxon>Reticulomyxa</taxon>
    </lineage>
</organism>
<comment type="caution">
    <text evidence="1">The sequence shown here is derived from an EMBL/GenBank/DDBJ whole genome shotgun (WGS) entry which is preliminary data.</text>
</comment>
<sequence>MKQGKKWKLEEGMKEVKNEVKKDIDGKEEKKKWMKWWKERNEKDKSEMIEKFEQLSSSDFGSWILNHSKWKNHLNNENIPAIYAAIQTYIDYHFTDDVLFFFFLFKLQKSIDNLCHFIK</sequence>
<proteinExistence type="predicted"/>
<gene>
    <name evidence="1" type="ORF">RFI_37224</name>
</gene>
<dbReference type="Proteomes" id="UP000023152">
    <property type="component" value="Unassembled WGS sequence"/>
</dbReference>
<reference evidence="1 2" key="1">
    <citation type="journal article" date="2013" name="Curr. Biol.">
        <title>The Genome of the Foraminiferan Reticulomyxa filosa.</title>
        <authorList>
            <person name="Glockner G."/>
            <person name="Hulsmann N."/>
            <person name="Schleicher M."/>
            <person name="Noegel A.A."/>
            <person name="Eichinger L."/>
            <person name="Gallinger C."/>
            <person name="Pawlowski J."/>
            <person name="Sierra R."/>
            <person name="Euteneuer U."/>
            <person name="Pillet L."/>
            <person name="Moustafa A."/>
            <person name="Platzer M."/>
            <person name="Groth M."/>
            <person name="Szafranski K."/>
            <person name="Schliwa M."/>
        </authorList>
    </citation>
    <scope>NUCLEOTIDE SEQUENCE [LARGE SCALE GENOMIC DNA]</scope>
</reference>
<accession>X6LDY9</accession>